<sequence length="249" mass="28277">MSEFQRVQREFTQFIRDPDHRTAPQGIESRRLGIYRDLFFNNINSFLSNGFPVCRSLYSDVDWDVLVRDFMIKHQCASPYFLKIAEEFLEYLQSQRSGLDIDPPFLSELAHYEWVELALDVAEGDLPAAGDMVDDILSGHFRLSPLAWPLAYQFPVHLISVDNRPQNADGEATYIVVYRNRADSVEFLEINAVTARLLALFDEAPSPSVGELLRVIAGELQTEVESLYGFGTELVSQLVSLDILIIAEP</sequence>
<keyword evidence="4" id="KW-1185">Reference proteome</keyword>
<dbReference type="EMBL" id="JBFRYB010000001">
    <property type="protein sequence ID" value="MEX1666105.1"/>
    <property type="molecule type" value="Genomic_DNA"/>
</dbReference>
<dbReference type="Pfam" id="PF22106">
    <property type="entry name" value="NGO1945_C"/>
    <property type="match status" value="1"/>
</dbReference>
<comment type="caution">
    <text evidence="3">The sequence shown here is derived from an EMBL/GenBank/DDBJ whole genome shotgun (WGS) entry which is preliminary data.</text>
</comment>
<dbReference type="Gene3D" id="1.10.150.690">
    <property type="entry name" value="DUF2063"/>
    <property type="match status" value="1"/>
</dbReference>
<dbReference type="Pfam" id="PF09836">
    <property type="entry name" value="DUF2063"/>
    <property type="match status" value="1"/>
</dbReference>
<gene>
    <name evidence="3" type="ORF">AB4875_11470</name>
</gene>
<reference evidence="3 4" key="1">
    <citation type="journal article" date="2011" name="Int. J. Syst. Evol. Microbiol.">
        <title>Zhongshania antarctica gen. nov., sp. nov. and Zhongshania guokunii sp. nov., gammaproteobacteria respectively isolated from coastal attached (fast) ice and surface seawater of the Antarctic.</title>
        <authorList>
            <person name="Li H.J."/>
            <person name="Zhang X.Y."/>
            <person name="Chen C.X."/>
            <person name="Zhang Y.J."/>
            <person name="Gao Z.M."/>
            <person name="Yu Y."/>
            <person name="Chen X.L."/>
            <person name="Chen B."/>
            <person name="Zhang Y.Z."/>
        </authorList>
    </citation>
    <scope>NUCLEOTIDE SEQUENCE [LARGE SCALE GENOMIC DNA]</scope>
    <source>
        <strain evidence="3 4">R06B22</strain>
    </source>
</reference>
<evidence type="ECO:0000259" key="1">
    <source>
        <dbReference type="Pfam" id="PF09836"/>
    </source>
</evidence>
<dbReference type="Proteomes" id="UP001557484">
    <property type="component" value="Unassembled WGS sequence"/>
</dbReference>
<evidence type="ECO:0000313" key="4">
    <source>
        <dbReference type="Proteomes" id="UP001557484"/>
    </source>
</evidence>
<dbReference type="Gene3D" id="3.90.930.50">
    <property type="match status" value="1"/>
</dbReference>
<protein>
    <submittedName>
        <fullName evidence="3">DUF2063 domain-containing protein</fullName>
    </submittedName>
</protein>
<accession>A0ABV3TWX3</accession>
<dbReference type="InterPro" id="IPR044922">
    <property type="entry name" value="DUF2063_N_sf"/>
</dbReference>
<dbReference type="InterPro" id="IPR018640">
    <property type="entry name" value="DUF2063"/>
</dbReference>
<feature type="domain" description="NGO1945-like C-terminal" evidence="2">
    <location>
        <begin position="144"/>
        <end position="239"/>
    </location>
</feature>
<organism evidence="3 4">
    <name type="scientific">Zhongshania arctica</name>
    <dbReference type="NCBI Taxonomy" id="3238302"/>
    <lineage>
        <taxon>Bacteria</taxon>
        <taxon>Pseudomonadati</taxon>
        <taxon>Pseudomonadota</taxon>
        <taxon>Gammaproteobacteria</taxon>
        <taxon>Cellvibrionales</taxon>
        <taxon>Spongiibacteraceae</taxon>
        <taxon>Zhongshania</taxon>
    </lineage>
</organism>
<evidence type="ECO:0000259" key="2">
    <source>
        <dbReference type="Pfam" id="PF22106"/>
    </source>
</evidence>
<proteinExistence type="predicted"/>
<dbReference type="InterPro" id="IPR054098">
    <property type="entry name" value="NGO1945-like_C"/>
</dbReference>
<name>A0ABV3TWX3_9GAMM</name>
<evidence type="ECO:0000313" key="3">
    <source>
        <dbReference type="EMBL" id="MEX1666105.1"/>
    </source>
</evidence>
<dbReference type="RefSeq" id="WP_368376190.1">
    <property type="nucleotide sequence ID" value="NZ_JBFRYB010000001.1"/>
</dbReference>
<feature type="domain" description="Putative DNA-binding" evidence="1">
    <location>
        <begin position="7"/>
        <end position="92"/>
    </location>
</feature>